<feature type="region of interest" description="Disordered" evidence="1">
    <location>
        <begin position="391"/>
        <end position="414"/>
    </location>
</feature>
<evidence type="ECO:0000313" key="3">
    <source>
        <dbReference type="EMBL" id="GBF08105.1"/>
    </source>
</evidence>
<feature type="transmembrane region" description="Helical" evidence="2">
    <location>
        <begin position="313"/>
        <end position="332"/>
    </location>
</feature>
<dbReference type="AlphaFoldDB" id="A0A2I9E2Q6"/>
<comment type="caution">
    <text evidence="3">The sequence shown here is derived from an EMBL/GenBank/DDBJ whole genome shotgun (WGS) entry which is preliminary data.</text>
</comment>
<dbReference type="PANTHER" id="PTHR36840:SF1">
    <property type="entry name" value="BLL5714 PROTEIN"/>
    <property type="match status" value="1"/>
</dbReference>
<evidence type="ECO:0000256" key="2">
    <source>
        <dbReference type="SAM" id="Phobius"/>
    </source>
</evidence>
<evidence type="ECO:0000313" key="4">
    <source>
        <dbReference type="Proteomes" id="UP000236569"/>
    </source>
</evidence>
<sequence>MRRSSFLGGGFVRVAGSAERGGRHASWLELFFDLVFVVAVGNLGRLLLEDPRPGGVLTFLGLFVPVWWAWIGISYWVDQFELPEVAGRLLMFGQLALSLGLAVGLPRVVEGEPALFAGSYLGMRLTLTLLYLWAWRALPEGRELNAKYTLSFALGTALWALSLLLPLPERYVVWGVALALEIAATIWAYVSTRELPRQVSHMDERFGLFTIIVLGESVLAVATGGEHVQGWPSAVVAACGLALAFAVWWLYFDYADDSVINRAIRGGTRALYLSFVYGYTHLLVFASIVAASIGLERAFEDVTHGHLGGPTRLLLGGGLALFLAAVSVVQWAGPCRLPARILGARALTGGLVGLLALLGDGLPALAALLLLTALVLALVVYEHLSLRGERAGQASPAGGDATPPASADTGRRAP</sequence>
<dbReference type="OrthoDB" id="9798526at2"/>
<feature type="transmembrane region" description="Helical" evidence="2">
    <location>
        <begin position="54"/>
        <end position="77"/>
    </location>
</feature>
<feature type="transmembrane region" description="Helical" evidence="2">
    <location>
        <begin position="364"/>
        <end position="381"/>
    </location>
</feature>
<organism evidence="3 4">
    <name type="scientific">Deinococcus aerius</name>
    <dbReference type="NCBI Taxonomy" id="200253"/>
    <lineage>
        <taxon>Bacteria</taxon>
        <taxon>Thermotogati</taxon>
        <taxon>Deinococcota</taxon>
        <taxon>Deinococci</taxon>
        <taxon>Deinococcales</taxon>
        <taxon>Deinococcaceae</taxon>
        <taxon>Deinococcus</taxon>
    </lineage>
</organism>
<feature type="transmembrane region" description="Helical" evidence="2">
    <location>
        <begin position="206"/>
        <end position="225"/>
    </location>
</feature>
<dbReference type="RefSeq" id="WP_103131381.1">
    <property type="nucleotide sequence ID" value="NZ_BFAG01000022.1"/>
</dbReference>
<keyword evidence="2" id="KW-1133">Transmembrane helix</keyword>
<dbReference type="Proteomes" id="UP000236569">
    <property type="component" value="Unassembled WGS sequence"/>
</dbReference>
<feature type="transmembrane region" description="Helical" evidence="2">
    <location>
        <begin position="115"/>
        <end position="134"/>
    </location>
</feature>
<dbReference type="PANTHER" id="PTHR36840">
    <property type="entry name" value="BLL5714 PROTEIN"/>
    <property type="match status" value="1"/>
</dbReference>
<protein>
    <submittedName>
        <fullName evidence="3">Low temperature requirement A</fullName>
    </submittedName>
</protein>
<gene>
    <name evidence="3" type="ORF">DAERI_220048</name>
</gene>
<accession>A0A2I9E2Q6</accession>
<feature type="transmembrane region" description="Helical" evidence="2">
    <location>
        <begin position="271"/>
        <end position="293"/>
    </location>
</feature>
<keyword evidence="2" id="KW-0472">Membrane</keyword>
<dbReference type="Pfam" id="PF06772">
    <property type="entry name" value="LtrA"/>
    <property type="match status" value="1"/>
</dbReference>
<dbReference type="InterPro" id="IPR010640">
    <property type="entry name" value="Low_temperature_requirement_A"/>
</dbReference>
<feature type="transmembrane region" description="Helical" evidence="2">
    <location>
        <begin position="146"/>
        <end position="165"/>
    </location>
</feature>
<feature type="transmembrane region" description="Helical" evidence="2">
    <location>
        <begin position="171"/>
        <end position="190"/>
    </location>
</feature>
<feature type="transmembrane region" description="Helical" evidence="2">
    <location>
        <begin position="339"/>
        <end position="358"/>
    </location>
</feature>
<dbReference type="EMBL" id="BFAG01000022">
    <property type="protein sequence ID" value="GBF08105.1"/>
    <property type="molecule type" value="Genomic_DNA"/>
</dbReference>
<name>A0A2I9E2Q6_9DEIO</name>
<feature type="transmembrane region" description="Helical" evidence="2">
    <location>
        <begin position="231"/>
        <end position="251"/>
    </location>
</feature>
<evidence type="ECO:0000256" key="1">
    <source>
        <dbReference type="SAM" id="MobiDB-lite"/>
    </source>
</evidence>
<reference evidence="4" key="1">
    <citation type="submission" date="2018-01" db="EMBL/GenBank/DDBJ databases">
        <title>Draft Genome Sequence of the Radioresistant Bacterium Deinococcus aerius TR0125, Isolated from the Higher Atmosphere above Japan.</title>
        <authorList>
            <person name="Satoh K."/>
            <person name="Arai H."/>
            <person name="Sanzen T."/>
            <person name="Kawaguchi Y."/>
            <person name="Hayashi H."/>
            <person name="Yokobori S."/>
            <person name="Yamagishi A."/>
            <person name="Oono Y."/>
            <person name="Narumi I."/>
        </authorList>
    </citation>
    <scope>NUCLEOTIDE SEQUENCE [LARGE SCALE GENOMIC DNA]</scope>
    <source>
        <strain evidence="4">TR0125</strain>
    </source>
</reference>
<feature type="transmembrane region" description="Helical" evidence="2">
    <location>
        <begin position="30"/>
        <end position="48"/>
    </location>
</feature>
<keyword evidence="2" id="KW-0812">Transmembrane</keyword>
<keyword evidence="4" id="KW-1185">Reference proteome</keyword>
<proteinExistence type="predicted"/>